<dbReference type="PROSITE" id="PS51379">
    <property type="entry name" value="4FE4S_FER_2"/>
    <property type="match status" value="2"/>
</dbReference>
<dbReference type="SUPFAM" id="SSF54862">
    <property type="entry name" value="4Fe-4S ferredoxins"/>
    <property type="match status" value="1"/>
</dbReference>
<dbReference type="EMBL" id="LAZR01018874">
    <property type="protein sequence ID" value="KKL94637.1"/>
    <property type="molecule type" value="Genomic_DNA"/>
</dbReference>
<comment type="caution">
    <text evidence="2">The sequence shown here is derived from an EMBL/GenBank/DDBJ whole genome shotgun (WGS) entry which is preliminary data.</text>
</comment>
<dbReference type="PANTHER" id="PTHR43534">
    <property type="entry name" value="MIND SUPERFAMILY P-LOOP ATPASE CONTAINING AN INSERTED FERREDOXIN DOMAIN"/>
    <property type="match status" value="1"/>
</dbReference>
<feature type="domain" description="4Fe-4S ferredoxin-type" evidence="1">
    <location>
        <begin position="239"/>
        <end position="268"/>
    </location>
</feature>
<sequence length="278" mass="31347">MCVWCERYGQGHERWYFNPANYARRLYKVRKEETEAAGAEANPQAAGGMATVGREYLEAMQRGDHETVQSLKTQAEQRSWAVHFGQVVTIEEIHRILEIIYPISLITCACRRSMRGLPDNENFTCIGMGPGMYKWERWPETYRGGVHFLTPDEAKEVIDVLSRRGLVHCMYTFGTPYLAGICNCDYPDCAGIRTAQDLGIRTLWKGHHVAEVDSDLCNGCALCARRCQFDALSFSPSTQKAYIDPVKCYGCGLCRNVCKPDAINLVDRASLPALAEVW</sequence>
<accession>A0A0F9J601</accession>
<feature type="domain" description="4Fe-4S ferredoxin-type" evidence="1">
    <location>
        <begin position="208"/>
        <end position="237"/>
    </location>
</feature>
<evidence type="ECO:0000259" key="1">
    <source>
        <dbReference type="PROSITE" id="PS51379"/>
    </source>
</evidence>
<dbReference type="Gene3D" id="3.30.70.20">
    <property type="match status" value="1"/>
</dbReference>
<name>A0A0F9J601_9ZZZZ</name>
<protein>
    <recommendedName>
        <fullName evidence="1">4Fe-4S ferredoxin-type domain-containing protein</fullName>
    </recommendedName>
</protein>
<evidence type="ECO:0000313" key="2">
    <source>
        <dbReference type="EMBL" id="KKL94637.1"/>
    </source>
</evidence>
<dbReference type="AlphaFoldDB" id="A0A0F9J601"/>
<organism evidence="2">
    <name type="scientific">marine sediment metagenome</name>
    <dbReference type="NCBI Taxonomy" id="412755"/>
    <lineage>
        <taxon>unclassified sequences</taxon>
        <taxon>metagenomes</taxon>
        <taxon>ecological metagenomes</taxon>
    </lineage>
</organism>
<dbReference type="InterPro" id="IPR017896">
    <property type="entry name" value="4Fe4S_Fe-S-bd"/>
</dbReference>
<proteinExistence type="predicted"/>
<dbReference type="PANTHER" id="PTHR43534:SF1">
    <property type="entry name" value="4FE-4S CLUSTER CONTAINING PARA FAMILY ATPASE PROTEIN"/>
    <property type="match status" value="1"/>
</dbReference>
<gene>
    <name evidence="2" type="ORF">LCGC14_1862700</name>
</gene>
<dbReference type="Pfam" id="PF12838">
    <property type="entry name" value="Fer4_7"/>
    <property type="match status" value="1"/>
</dbReference>
<reference evidence="2" key="1">
    <citation type="journal article" date="2015" name="Nature">
        <title>Complex archaea that bridge the gap between prokaryotes and eukaryotes.</title>
        <authorList>
            <person name="Spang A."/>
            <person name="Saw J.H."/>
            <person name="Jorgensen S.L."/>
            <person name="Zaremba-Niedzwiedzka K."/>
            <person name="Martijn J."/>
            <person name="Lind A.E."/>
            <person name="van Eijk R."/>
            <person name="Schleper C."/>
            <person name="Guy L."/>
            <person name="Ettema T.J."/>
        </authorList>
    </citation>
    <scope>NUCLEOTIDE SEQUENCE</scope>
</reference>